<keyword evidence="9" id="KW-1185">Reference proteome</keyword>
<accession>A0A1X1D7B5</accession>
<comment type="similarity">
    <text evidence="2 4">Belongs to the bacterial solute-binding protein 3 family.</text>
</comment>
<evidence type="ECO:0000259" key="6">
    <source>
        <dbReference type="SMART" id="SM00062"/>
    </source>
</evidence>
<dbReference type="PROSITE" id="PS01039">
    <property type="entry name" value="SBP_BACTERIAL_3"/>
    <property type="match status" value="1"/>
</dbReference>
<feature type="signal peptide" evidence="5">
    <location>
        <begin position="1"/>
        <end position="29"/>
    </location>
</feature>
<dbReference type="Gene3D" id="3.40.190.10">
    <property type="entry name" value="Periplasmic binding protein-like II"/>
    <property type="match status" value="2"/>
</dbReference>
<feature type="domain" description="Ionotropic glutamate receptor C-terminal" evidence="7">
    <location>
        <begin position="43"/>
        <end position="261"/>
    </location>
</feature>
<feature type="chain" id="PRO_5011964651" evidence="5">
    <location>
        <begin position="30"/>
        <end position="273"/>
    </location>
</feature>
<dbReference type="OrthoDB" id="7241844at2"/>
<dbReference type="RefSeq" id="WP_128601832.1">
    <property type="nucleotide sequence ID" value="NZ_MLFS01000038.1"/>
</dbReference>
<dbReference type="InterPro" id="IPR018313">
    <property type="entry name" value="SBP_3_CS"/>
</dbReference>
<dbReference type="PANTHER" id="PTHR35936">
    <property type="entry name" value="MEMBRANE-BOUND LYTIC MUREIN TRANSGLYCOSYLASE F"/>
    <property type="match status" value="1"/>
</dbReference>
<dbReference type="PANTHER" id="PTHR35936:SF19">
    <property type="entry name" value="AMINO-ACID-BINDING PROTEIN YXEM-RELATED"/>
    <property type="match status" value="1"/>
</dbReference>
<dbReference type="Pfam" id="PF00497">
    <property type="entry name" value="SBP_bac_3"/>
    <property type="match status" value="1"/>
</dbReference>
<evidence type="ECO:0000256" key="1">
    <source>
        <dbReference type="ARBA" id="ARBA00004196"/>
    </source>
</evidence>
<dbReference type="SUPFAM" id="SSF53850">
    <property type="entry name" value="Periplasmic binding protein-like II"/>
    <property type="match status" value="1"/>
</dbReference>
<dbReference type="GO" id="GO:0016020">
    <property type="term" value="C:membrane"/>
    <property type="evidence" value="ECO:0007669"/>
    <property type="project" value="InterPro"/>
</dbReference>
<evidence type="ECO:0000256" key="5">
    <source>
        <dbReference type="SAM" id="SignalP"/>
    </source>
</evidence>
<reference evidence="8 9" key="1">
    <citation type="journal article" date="2017" name="Antonie Van Leeuwenhoek">
        <title>Phylogenomic resolution of the bacterial genus Pantoea and its relationship with Erwinia and Tatumella.</title>
        <authorList>
            <person name="Palmer M."/>
            <person name="Steenkamp E.T."/>
            <person name="Coetzee M.P."/>
            <person name="Chan W.Y."/>
            <person name="van Zyl E."/>
            <person name="De Maayer P."/>
            <person name="Coutinho T.A."/>
            <person name="Blom J."/>
            <person name="Smits T.H."/>
            <person name="Duffy B."/>
            <person name="Venter S.N."/>
        </authorList>
    </citation>
    <scope>NUCLEOTIDE SEQUENCE [LARGE SCALE GENOMIC DNA]</scope>
    <source>
        <strain evidence="8 9">LMG 26277</strain>
    </source>
</reference>
<dbReference type="CDD" id="cd13530">
    <property type="entry name" value="PBP2_peptides_like"/>
    <property type="match status" value="1"/>
</dbReference>
<dbReference type="STRING" id="1076551.HA48_13625"/>
<dbReference type="Proteomes" id="UP000193104">
    <property type="component" value="Unassembled WGS sequence"/>
</dbReference>
<dbReference type="EMBL" id="MLFS01000038">
    <property type="protein sequence ID" value="ORM72564.1"/>
    <property type="molecule type" value="Genomic_DNA"/>
</dbReference>
<dbReference type="SMART" id="SM00079">
    <property type="entry name" value="PBPe"/>
    <property type="match status" value="1"/>
</dbReference>
<comment type="caution">
    <text evidence="8">The sequence shown here is derived from an EMBL/GenBank/DDBJ whole genome shotgun (WGS) entry which is preliminary data.</text>
</comment>
<sequence length="273" mass="29470">MTSHKVVTHLTAALFGTAVMFSTAFSAHAASDNNPYGLIEPGHLRVASLGDAKPYTFTDKSGNFTGFDVEFFKNVAHRIGIDQVSFVGQDFSAILPAVANGQYDAGVAAIGITPAREKTVDFSTGYLAGYLTVLTRSDSGVKNIETLAHKRMGVIQGTLQESYALKHFRQTDLVRFPDNNAAVSALNNGTLDAMFLDYEAAKDYATRFKLVTAADIPSFDAPAGVAIAKDKPAFKAALDKAIKEAMQDGTWKQLYEKWFPGSPMPAQYLPQGQ</sequence>
<evidence type="ECO:0000259" key="7">
    <source>
        <dbReference type="SMART" id="SM00079"/>
    </source>
</evidence>
<feature type="domain" description="Solute-binding protein family 3/N-terminal" evidence="6">
    <location>
        <begin position="43"/>
        <end position="262"/>
    </location>
</feature>
<evidence type="ECO:0000256" key="4">
    <source>
        <dbReference type="RuleBase" id="RU003744"/>
    </source>
</evidence>
<evidence type="ECO:0000313" key="9">
    <source>
        <dbReference type="Proteomes" id="UP000193104"/>
    </source>
</evidence>
<proteinExistence type="inferred from homology"/>
<protein>
    <submittedName>
        <fullName evidence="8">Amino acid ABC transporter substrate-binding protein</fullName>
    </submittedName>
</protein>
<evidence type="ECO:0000313" key="8">
    <source>
        <dbReference type="EMBL" id="ORM72564.1"/>
    </source>
</evidence>
<dbReference type="InterPro" id="IPR001638">
    <property type="entry name" value="Solute-binding_3/MltF_N"/>
</dbReference>
<name>A0A1X1D7B5_9GAMM</name>
<keyword evidence="3 5" id="KW-0732">Signal</keyword>
<dbReference type="InterPro" id="IPR001320">
    <property type="entry name" value="Iontro_rcpt_C"/>
</dbReference>
<evidence type="ECO:0000256" key="2">
    <source>
        <dbReference type="ARBA" id="ARBA00010333"/>
    </source>
</evidence>
<dbReference type="AlphaFoldDB" id="A0A1X1D7B5"/>
<organism evidence="8 9">
    <name type="scientific">Pantoea wallisii</name>
    <dbReference type="NCBI Taxonomy" id="1076551"/>
    <lineage>
        <taxon>Bacteria</taxon>
        <taxon>Pseudomonadati</taxon>
        <taxon>Pseudomonadota</taxon>
        <taxon>Gammaproteobacteria</taxon>
        <taxon>Enterobacterales</taxon>
        <taxon>Erwiniaceae</taxon>
        <taxon>Pantoea</taxon>
    </lineage>
</organism>
<dbReference type="GO" id="GO:0015276">
    <property type="term" value="F:ligand-gated monoatomic ion channel activity"/>
    <property type="evidence" value="ECO:0007669"/>
    <property type="project" value="InterPro"/>
</dbReference>
<gene>
    <name evidence="8" type="ORF">HA48_13625</name>
</gene>
<evidence type="ECO:0000256" key="3">
    <source>
        <dbReference type="ARBA" id="ARBA00022729"/>
    </source>
</evidence>
<dbReference type="SMART" id="SM00062">
    <property type="entry name" value="PBPb"/>
    <property type="match status" value="1"/>
</dbReference>
<comment type="subcellular location">
    <subcellularLocation>
        <location evidence="1">Cell envelope</location>
    </subcellularLocation>
</comment>
<dbReference type="GO" id="GO:0030288">
    <property type="term" value="C:outer membrane-bounded periplasmic space"/>
    <property type="evidence" value="ECO:0007669"/>
    <property type="project" value="UniProtKB-ARBA"/>
</dbReference>